<proteinExistence type="inferred from homology"/>
<dbReference type="Proteomes" id="UP000295756">
    <property type="component" value="Chromosome"/>
</dbReference>
<dbReference type="RefSeq" id="WP_013103671.1">
    <property type="nucleotide sequence ID" value="NZ_CP037939.1"/>
</dbReference>
<organism evidence="2 3">
    <name type="scientific">Leuconostoc kimchii</name>
    <dbReference type="NCBI Taxonomy" id="136609"/>
    <lineage>
        <taxon>Bacteria</taxon>
        <taxon>Bacillati</taxon>
        <taxon>Bacillota</taxon>
        <taxon>Bacilli</taxon>
        <taxon>Lactobacillales</taxon>
        <taxon>Lactobacillaceae</taxon>
        <taxon>Leuconostoc</taxon>
    </lineage>
</organism>
<protein>
    <submittedName>
        <fullName evidence="2">Asp23/Gls24 family envelope stress response protein</fullName>
    </submittedName>
</protein>
<dbReference type="Pfam" id="PF03780">
    <property type="entry name" value="Asp23"/>
    <property type="match status" value="1"/>
</dbReference>
<name>A0ABX5SNP2_9LACO</name>
<dbReference type="InterPro" id="IPR005531">
    <property type="entry name" value="Asp23"/>
</dbReference>
<sequence length="152" mass="16471">MAREIKRSKQTTKNIILATDSSAVGTTQVTPEVIEVIAQIATQEVHGVYSMRGKLSDRFTDAFGSNARGKGVELTQTEDGLVIEAYVFLQYGVTVPRVALEIQKAIQSQIASMTDLHVSQVNVHISGIVPEKVANKIDPDNLFGEDATEVAN</sequence>
<comment type="similarity">
    <text evidence="1">Belongs to the asp23 family.</text>
</comment>
<accession>A0ABX5SNP2</accession>
<keyword evidence="3" id="KW-1185">Reference proteome</keyword>
<evidence type="ECO:0000313" key="3">
    <source>
        <dbReference type="Proteomes" id="UP000295756"/>
    </source>
</evidence>
<dbReference type="PANTHER" id="PTHR34297:SF1">
    <property type="entry name" value="ASP23_GLS24 FAMILY ENVELOPE STRESS RESPONSE PROTEIN"/>
    <property type="match status" value="1"/>
</dbReference>
<evidence type="ECO:0000313" key="2">
    <source>
        <dbReference type="EMBL" id="QBR48044.1"/>
    </source>
</evidence>
<gene>
    <name evidence="2" type="ORF">EW139_07860</name>
</gene>
<dbReference type="PANTHER" id="PTHR34297">
    <property type="entry name" value="HYPOTHETICAL CYTOSOLIC PROTEIN-RELATED"/>
    <property type="match status" value="1"/>
</dbReference>
<dbReference type="EMBL" id="CP037939">
    <property type="protein sequence ID" value="QBR48044.1"/>
    <property type="molecule type" value="Genomic_DNA"/>
</dbReference>
<reference evidence="2 3" key="1">
    <citation type="submission" date="2019-03" db="EMBL/GenBank/DDBJ databases">
        <title>Complete Genome Sequence of Leuconostoc kimchii strain NKJ218 Isolated from Homemade Kimchi.</title>
        <authorList>
            <person name="Jung J.Y."/>
            <person name="Jin H.M."/>
            <person name="Jung J.-W."/>
            <person name="Lee S.-Y."/>
            <person name="Ryu B.-G."/>
            <person name="Han S.-S."/>
            <person name="Kang H.K."/>
            <person name="Choi H.W."/>
            <person name="Chung E.J."/>
            <person name="Choi K.-M."/>
        </authorList>
    </citation>
    <scope>NUCLEOTIDE SEQUENCE [LARGE SCALE GENOMIC DNA]</scope>
    <source>
        <strain evidence="2 3">NKJ218</strain>
    </source>
</reference>
<evidence type="ECO:0000256" key="1">
    <source>
        <dbReference type="ARBA" id="ARBA00005721"/>
    </source>
</evidence>